<dbReference type="PROSITE" id="PS50089">
    <property type="entry name" value="ZF_RING_2"/>
    <property type="match status" value="1"/>
</dbReference>
<evidence type="ECO:0000313" key="4">
    <source>
        <dbReference type="EMBL" id="VDC82454.1"/>
    </source>
</evidence>
<protein>
    <recommendedName>
        <fullName evidence="3">RING-type domain-containing protein</fullName>
    </recommendedName>
</protein>
<keyword evidence="1" id="KW-0863">Zinc-finger</keyword>
<evidence type="ECO:0000256" key="2">
    <source>
        <dbReference type="SAM" id="MobiDB-lite"/>
    </source>
</evidence>
<name>A0A3P6A4M4_BRACM</name>
<feature type="region of interest" description="Disordered" evidence="2">
    <location>
        <begin position="250"/>
        <end position="298"/>
    </location>
</feature>
<dbReference type="GO" id="GO:0008270">
    <property type="term" value="F:zinc ion binding"/>
    <property type="evidence" value="ECO:0007669"/>
    <property type="project" value="UniProtKB-KW"/>
</dbReference>
<keyword evidence="1" id="KW-0862">Zinc</keyword>
<dbReference type="InterPro" id="IPR001841">
    <property type="entry name" value="Znf_RING"/>
</dbReference>
<dbReference type="EMBL" id="LR031572">
    <property type="protein sequence ID" value="VDC82454.1"/>
    <property type="molecule type" value="Genomic_DNA"/>
</dbReference>
<dbReference type="Gene3D" id="3.30.40.10">
    <property type="entry name" value="Zinc/RING finger domain, C3HC4 (zinc finger)"/>
    <property type="match status" value="1"/>
</dbReference>
<dbReference type="PANTHER" id="PTHR46798">
    <property type="entry name" value="OS09G0511500 PROTEIN"/>
    <property type="match status" value="1"/>
</dbReference>
<dbReference type="SUPFAM" id="SSF57850">
    <property type="entry name" value="RING/U-box"/>
    <property type="match status" value="1"/>
</dbReference>
<dbReference type="GO" id="GO:0004842">
    <property type="term" value="F:ubiquitin-protein transferase activity"/>
    <property type="evidence" value="ECO:0007669"/>
    <property type="project" value="InterPro"/>
</dbReference>
<accession>A0A3P6A4M4</accession>
<feature type="compositionally biased region" description="Gly residues" evidence="2">
    <location>
        <begin position="273"/>
        <end position="288"/>
    </location>
</feature>
<evidence type="ECO:0000259" key="3">
    <source>
        <dbReference type="PROSITE" id="PS50089"/>
    </source>
</evidence>
<organism evidence="4">
    <name type="scientific">Brassica campestris</name>
    <name type="common">Field mustard</name>
    <dbReference type="NCBI Taxonomy" id="3711"/>
    <lineage>
        <taxon>Eukaryota</taxon>
        <taxon>Viridiplantae</taxon>
        <taxon>Streptophyta</taxon>
        <taxon>Embryophyta</taxon>
        <taxon>Tracheophyta</taxon>
        <taxon>Spermatophyta</taxon>
        <taxon>Magnoliopsida</taxon>
        <taxon>eudicotyledons</taxon>
        <taxon>Gunneridae</taxon>
        <taxon>Pentapetalae</taxon>
        <taxon>rosids</taxon>
        <taxon>malvids</taxon>
        <taxon>Brassicales</taxon>
        <taxon>Brassicaceae</taxon>
        <taxon>Brassiceae</taxon>
        <taxon>Brassica</taxon>
    </lineage>
</organism>
<dbReference type="Pfam" id="PF13639">
    <property type="entry name" value="zf-RING_2"/>
    <property type="match status" value="1"/>
</dbReference>
<feature type="compositionally biased region" description="Acidic residues" evidence="2">
    <location>
        <begin position="122"/>
        <end position="131"/>
    </location>
</feature>
<evidence type="ECO:0000256" key="1">
    <source>
        <dbReference type="PROSITE-ProRule" id="PRU00175"/>
    </source>
</evidence>
<feature type="compositionally biased region" description="Low complexity" evidence="2">
    <location>
        <begin position="289"/>
        <end position="298"/>
    </location>
</feature>
<feature type="region of interest" description="Disordered" evidence="2">
    <location>
        <begin position="117"/>
        <end position="137"/>
    </location>
</feature>
<feature type="domain" description="RING-type" evidence="3">
    <location>
        <begin position="52"/>
        <end position="98"/>
    </location>
</feature>
<dbReference type="SMART" id="SM00184">
    <property type="entry name" value="RING"/>
    <property type="match status" value="1"/>
</dbReference>
<gene>
    <name evidence="4" type="ORF">BRAA03T13672Z</name>
</gene>
<dbReference type="AlphaFoldDB" id="A0A3P6A4M4"/>
<keyword evidence="1" id="KW-0479">Metal-binding</keyword>
<dbReference type="PANTHER" id="PTHR46798:SF17">
    <property type="entry name" value="RING_U-BOX SUPERFAMILY PROTEIN"/>
    <property type="match status" value="1"/>
</dbReference>
<dbReference type="CDD" id="cd16448">
    <property type="entry name" value="RING-H2"/>
    <property type="match status" value="1"/>
</dbReference>
<sequence>MVAGLISGDGIVQVEIGSTCNNNNERKQFAFDLNVKPVEDDNSDFPENSDLCTICLEPLVNTRDDRRTFVTLRCGHKFHLDCIGSAFNAKGFMQCPNCMQIEPGQWRYATNPPIPTISEGDWLSEEEDDDANSDRATQSSLAASLGPYFNSQRITAIGEVQQRAPPSRQLTFSRVLDPGVMAGRHYLSHPSFHHNPSVRNAPLFPPYPNTGTLQVNGIPAAMFSSGREQVAGGISHSWTSFMYETQIGFPSSSRGGGTSVNDGDGIGVSSSNGGRGGGGNGDCNGISGGNNLSGSRPS</sequence>
<reference evidence="4" key="1">
    <citation type="submission" date="2018-11" db="EMBL/GenBank/DDBJ databases">
        <authorList>
            <consortium name="Genoscope - CEA"/>
            <person name="William W."/>
        </authorList>
    </citation>
    <scope>NUCLEOTIDE SEQUENCE</scope>
</reference>
<dbReference type="InterPro" id="IPR044274">
    <property type="entry name" value="RFI2"/>
</dbReference>
<dbReference type="InterPro" id="IPR013083">
    <property type="entry name" value="Znf_RING/FYVE/PHD"/>
</dbReference>
<proteinExistence type="predicted"/>